<dbReference type="PANTHER" id="PTHR37422:SF13">
    <property type="entry name" value="LIPOPOLYSACCHARIDE BIOSYNTHESIS PROTEIN PA4999-RELATED"/>
    <property type="match status" value="1"/>
</dbReference>
<evidence type="ECO:0000313" key="8">
    <source>
        <dbReference type="Proteomes" id="UP000236220"/>
    </source>
</evidence>
<comment type="subcellular location">
    <subcellularLocation>
        <location evidence="1">Membrane</location>
        <topology evidence="1">Multi-pass membrane protein</topology>
    </subcellularLocation>
</comment>
<feature type="transmembrane region" description="Helical" evidence="5">
    <location>
        <begin position="232"/>
        <end position="265"/>
    </location>
</feature>
<keyword evidence="3 5" id="KW-1133">Transmembrane helix</keyword>
<evidence type="ECO:0000256" key="2">
    <source>
        <dbReference type="ARBA" id="ARBA00022692"/>
    </source>
</evidence>
<dbReference type="Proteomes" id="UP000236220">
    <property type="component" value="Unassembled WGS sequence"/>
</dbReference>
<dbReference type="EMBL" id="NPZB01000002">
    <property type="protein sequence ID" value="PNS08147.1"/>
    <property type="molecule type" value="Genomic_DNA"/>
</dbReference>
<evidence type="ECO:0000256" key="3">
    <source>
        <dbReference type="ARBA" id="ARBA00022989"/>
    </source>
</evidence>
<feature type="transmembrane region" description="Helical" evidence="5">
    <location>
        <begin position="415"/>
        <end position="432"/>
    </location>
</feature>
<reference evidence="7 8" key="1">
    <citation type="submission" date="2017-08" db="EMBL/GenBank/DDBJ databases">
        <title>Lysobacter sylvestris genome.</title>
        <authorList>
            <person name="Zhang D.-C."/>
            <person name="Albuquerque L."/>
            <person name="Franca L."/>
            <person name="Froufe H.J.C."/>
            <person name="Barroso C."/>
            <person name="Egas C."/>
            <person name="Da Costa M."/>
            <person name="Margesin R."/>
        </authorList>
    </citation>
    <scope>NUCLEOTIDE SEQUENCE [LARGE SCALE GENOMIC DNA]</scope>
    <source>
        <strain evidence="7 8">AM20-91</strain>
    </source>
</reference>
<feature type="transmembrane region" description="Helical" evidence="5">
    <location>
        <begin position="103"/>
        <end position="123"/>
    </location>
</feature>
<dbReference type="GO" id="GO:0016020">
    <property type="term" value="C:membrane"/>
    <property type="evidence" value="ECO:0007669"/>
    <property type="project" value="UniProtKB-SubCell"/>
</dbReference>
<protein>
    <submittedName>
        <fullName evidence="7">O-antigen ligase like membrane protein</fullName>
    </submittedName>
</protein>
<feature type="transmembrane region" description="Helical" evidence="5">
    <location>
        <begin position="312"/>
        <end position="335"/>
    </location>
</feature>
<feature type="transmembrane region" description="Helical" evidence="5">
    <location>
        <begin position="50"/>
        <end position="70"/>
    </location>
</feature>
<organism evidence="7 8">
    <name type="scientific">Solilutibacter silvestris</name>
    <dbReference type="NCBI Taxonomy" id="1645665"/>
    <lineage>
        <taxon>Bacteria</taxon>
        <taxon>Pseudomonadati</taxon>
        <taxon>Pseudomonadota</taxon>
        <taxon>Gammaproteobacteria</taxon>
        <taxon>Lysobacterales</taxon>
        <taxon>Lysobacteraceae</taxon>
        <taxon>Solilutibacter</taxon>
    </lineage>
</organism>
<feature type="transmembrane region" description="Helical" evidence="5">
    <location>
        <begin position="195"/>
        <end position="220"/>
    </location>
</feature>
<evidence type="ECO:0000313" key="7">
    <source>
        <dbReference type="EMBL" id="PNS08147.1"/>
    </source>
</evidence>
<dbReference type="PANTHER" id="PTHR37422">
    <property type="entry name" value="TEICHURONIC ACID BIOSYNTHESIS PROTEIN TUAE"/>
    <property type="match status" value="1"/>
</dbReference>
<keyword evidence="4 5" id="KW-0472">Membrane</keyword>
<comment type="caution">
    <text evidence="7">The sequence shown here is derived from an EMBL/GenBank/DDBJ whole genome shotgun (WGS) entry which is preliminary data.</text>
</comment>
<dbReference type="InterPro" id="IPR051533">
    <property type="entry name" value="WaaL-like"/>
</dbReference>
<dbReference type="AlphaFoldDB" id="A0A2K1PZQ8"/>
<dbReference type="InterPro" id="IPR007016">
    <property type="entry name" value="O-antigen_ligase-rel_domated"/>
</dbReference>
<feature type="transmembrane region" description="Helical" evidence="5">
    <location>
        <begin position="355"/>
        <end position="376"/>
    </location>
</feature>
<evidence type="ECO:0000256" key="5">
    <source>
        <dbReference type="SAM" id="Phobius"/>
    </source>
</evidence>
<evidence type="ECO:0000259" key="6">
    <source>
        <dbReference type="Pfam" id="PF04932"/>
    </source>
</evidence>
<proteinExistence type="predicted"/>
<feature type="transmembrane region" description="Helical" evidence="5">
    <location>
        <begin position="76"/>
        <end position="96"/>
    </location>
</feature>
<dbReference type="Pfam" id="PF04932">
    <property type="entry name" value="Wzy_C"/>
    <property type="match status" value="1"/>
</dbReference>
<feature type="domain" description="O-antigen ligase-related" evidence="6">
    <location>
        <begin position="234"/>
        <end position="366"/>
    </location>
</feature>
<keyword evidence="2 5" id="KW-0812">Transmembrane</keyword>
<name>A0A2K1PZQ8_9GAMM</name>
<dbReference type="GO" id="GO:0016874">
    <property type="term" value="F:ligase activity"/>
    <property type="evidence" value="ECO:0007669"/>
    <property type="project" value="UniProtKB-KW"/>
</dbReference>
<feature type="transmembrane region" description="Helical" evidence="5">
    <location>
        <begin position="388"/>
        <end position="409"/>
    </location>
</feature>
<keyword evidence="7" id="KW-0436">Ligase</keyword>
<evidence type="ECO:0000256" key="1">
    <source>
        <dbReference type="ARBA" id="ARBA00004141"/>
    </source>
</evidence>
<keyword evidence="8" id="KW-1185">Reference proteome</keyword>
<gene>
    <name evidence="7" type="ORF">Lysil_2323</name>
</gene>
<evidence type="ECO:0000256" key="4">
    <source>
        <dbReference type="ARBA" id="ARBA00023136"/>
    </source>
</evidence>
<accession>A0A2K1PZQ8</accession>
<sequence length="443" mass="49376">MVSHVQPDPAGMHFPLAERGLHWRSPVPVAVADEVQAAAPARRYRNNWPLYLFVFLLPLQNIQTGYIPQFGGGLNFLNVFFALSLLGAFVCGGRLVRRESVNIAVLVYMLYAVVSYLVGSQLVSDGDRINVLKDHLIAVSLVYVVQMSVRDWPQAKKIMIASLLPLPYIAKVTWIQHTSVAKWHYGDALRIKGTFALLGANEFAGFCVTMAVLCFALLIAVRMPRLLRALVALGLSCAVFCILFAYSRTAYVAVAVGLICVLLAWRGRWKLMPLFLVVAIALPAILPESVIERYQSTSVEEGKQDESTRMRMVYWGIAWDSFVAHPVTGTGFNTFARRVNPYHMDTHNLYLRTLAEGGVIGALVLLSLLLALFFLCIKRLRKALPRSWQYGIALGMLGAWSALVVGNVFGDRFTYYPMIGCFWVYVGLLLKSRDLPVANGVRR</sequence>